<evidence type="ECO:0000313" key="1">
    <source>
        <dbReference type="EMBL" id="KRY23140.1"/>
    </source>
</evidence>
<proteinExistence type="predicted"/>
<accession>A0A0V1AEJ9</accession>
<dbReference type="AlphaFoldDB" id="A0A0V1AEJ9"/>
<dbReference type="EMBL" id="JYDQ01000005">
    <property type="protein sequence ID" value="KRY23140.1"/>
    <property type="molecule type" value="Genomic_DNA"/>
</dbReference>
<dbReference type="Proteomes" id="UP000054783">
    <property type="component" value="Unassembled WGS sequence"/>
</dbReference>
<sequence length="67" mass="7227">MLPSVVQRAAISGGLVHHSNRATNTVVMGRRAGVDRRFLRAVISPVWLPPALLPFLQGSRSPDNIVA</sequence>
<name>A0A0V1AEJ9_9BILA</name>
<keyword evidence="2" id="KW-1185">Reference proteome</keyword>
<reference evidence="1 2" key="1">
    <citation type="submission" date="2015-01" db="EMBL/GenBank/DDBJ databases">
        <title>Evolution of Trichinella species and genotypes.</title>
        <authorList>
            <person name="Korhonen P.K."/>
            <person name="Edoardo P."/>
            <person name="Giuseppe L.R."/>
            <person name="Gasser R.B."/>
        </authorList>
    </citation>
    <scope>NUCLEOTIDE SEQUENCE [LARGE SCALE GENOMIC DNA]</scope>
    <source>
        <strain evidence="1">ISS2496</strain>
    </source>
</reference>
<protein>
    <submittedName>
        <fullName evidence="1">Uncharacterized protein</fullName>
    </submittedName>
</protein>
<gene>
    <name evidence="1" type="ORF">T12_2986</name>
</gene>
<organism evidence="1 2">
    <name type="scientific">Trichinella patagoniensis</name>
    <dbReference type="NCBI Taxonomy" id="990121"/>
    <lineage>
        <taxon>Eukaryota</taxon>
        <taxon>Metazoa</taxon>
        <taxon>Ecdysozoa</taxon>
        <taxon>Nematoda</taxon>
        <taxon>Enoplea</taxon>
        <taxon>Dorylaimia</taxon>
        <taxon>Trichinellida</taxon>
        <taxon>Trichinellidae</taxon>
        <taxon>Trichinella</taxon>
    </lineage>
</organism>
<evidence type="ECO:0000313" key="2">
    <source>
        <dbReference type="Proteomes" id="UP000054783"/>
    </source>
</evidence>
<comment type="caution">
    <text evidence="1">The sequence shown here is derived from an EMBL/GenBank/DDBJ whole genome shotgun (WGS) entry which is preliminary data.</text>
</comment>